<feature type="region of interest" description="Disordered" evidence="1">
    <location>
        <begin position="31"/>
        <end position="50"/>
    </location>
</feature>
<evidence type="ECO:0000313" key="2">
    <source>
        <dbReference type="EMBL" id="EAS01200.2"/>
    </source>
</evidence>
<evidence type="ECO:0000313" key="3">
    <source>
        <dbReference type="Proteomes" id="UP000009168"/>
    </source>
</evidence>
<accession>I7LW94</accession>
<dbReference type="Proteomes" id="UP000009168">
    <property type="component" value="Unassembled WGS sequence"/>
</dbReference>
<dbReference type="RefSeq" id="XP_001021445.2">
    <property type="nucleotide sequence ID" value="XM_001021445.2"/>
</dbReference>
<dbReference type="InParanoid" id="I7LW94"/>
<name>I7LW94_TETTS</name>
<feature type="compositionally biased region" description="Polar residues" evidence="1">
    <location>
        <begin position="31"/>
        <end position="43"/>
    </location>
</feature>
<dbReference type="KEGG" id="tet:TTHERM_00318630"/>
<keyword evidence="3" id="KW-1185">Reference proteome</keyword>
<sequence>MSENLKVFGQGNQPLQQNKLQIQINDSFNGDGSTLFQSKQNSQQRKHSMPVLKQQSHFDCDKSNMQTTQILELNSERSQFKINNGEFKQSMQRKSTNLDSSERYLLSQISSFRSQHHSPLNDKTLYNQFSLNTKRNIGNFESLNEIGQRLKLQYHGNVSTPQSGSARSSKNSIQNTLQQKNNLTYSAQNQLNRDSSQNSQDQYHKKIVLTPKVKTGMNQNFSLFQSPQSSRFYQQSFKDQSDSFKLNTQQFNHPQDLHIDLKFLAENSTTQVLNKNAPKEKKADVSKQNWGRPITEQKQRFVSLDQANINDIQFENKKDEEQFLKKNVPLFNKNFLGIQLALNNKTCLKKLLVTSNNSNETKNEDQYQQYSKNYRNQRLQNLIFNNSSSNNNSKNFLQEQQPSQINQITKKIFGQVFPGQKDSPYNSSQSANSPSYSEAFFKNSGSYTAKFSSNERQSENQAAINIGGFSTTTHRFYNQKSDQSLTNKWKYKQNIQDKNIAQTGQPKNSNFNETINNHSSNQIFLQNNFTSQKQLSQNLGQKLSSSLLSCQKIISPRSSHNLLLQIHQIDGDDTNHLKSSQHRISIKAPSDSKLDKQQQRSQKNTSIVLENSHNDHDISFEQQNQMKFTKISEENENILNDQNSKFTSRYNELILSKRRSKSSYQQSLQKQISKQIGIDLKKCMPQKMKIDTFRKQSHSYDHRGQKLFTKTQIQVCFDEIQKQMTQKIQHDYQYKLMISETELNQEQFIERLLIFISYCLNQNLVNSSLNVSKSHKQLQPKSLIIAAETQIQSQHLQYKSQENKLQQQVYQSSQQTRAKIKSNGAFRLSTSSQQTLKNIFSDLAIPFQFQQMLIDDIIEIFKQRVSDNNALSIFQEHLKRSIQTILMPKQIIQEIGGKLNAKRIFTQAFEHLEEVYFVNKQSYLNDNHSNKDENDLNLYKTGENLILDYIISLINNEIRSFDSEKNIIQFSNLHFFFFKLSIQSICLRQGLTQKQTFYLLEKIEQNRDNLCNSDQSLININDFAQKRQLASELLHQDFMNYSILNEEQKNISNSFILLETIIDFINNKIKCQQFTYFIQKKFQPESLQNGLLSKIFHFAKTHIFPAGLKQYQDNNQPHPLQQQFKRKIQFIQDENCSQIPPSQLWPFEQKEKIWKEMFKKIKGTSLNSTLSNIKEQNQISNDYTQFQQKRSVDINNNQLQKQAQNQNITNQEEVKPSKLSKDAFEQETDVFNVKQQLIKLNTSHSQSNSLCFLKYIYDFAFSFFDIFSAIDIQAAKNFYQINTNIFDQWMDQIKNDSSLTTRETLNQQISYLKKYSLLY</sequence>
<evidence type="ECO:0000256" key="1">
    <source>
        <dbReference type="SAM" id="MobiDB-lite"/>
    </source>
</evidence>
<reference evidence="3" key="1">
    <citation type="journal article" date="2006" name="PLoS Biol.">
        <title>Macronuclear genome sequence of the ciliate Tetrahymena thermophila, a model eukaryote.</title>
        <authorList>
            <person name="Eisen J.A."/>
            <person name="Coyne R.S."/>
            <person name="Wu M."/>
            <person name="Wu D."/>
            <person name="Thiagarajan M."/>
            <person name="Wortman J.R."/>
            <person name="Badger J.H."/>
            <person name="Ren Q."/>
            <person name="Amedeo P."/>
            <person name="Jones K.M."/>
            <person name="Tallon L.J."/>
            <person name="Delcher A.L."/>
            <person name="Salzberg S.L."/>
            <person name="Silva J.C."/>
            <person name="Haas B.J."/>
            <person name="Majoros W.H."/>
            <person name="Farzad M."/>
            <person name="Carlton J.M."/>
            <person name="Smith R.K. Jr."/>
            <person name="Garg J."/>
            <person name="Pearlman R.E."/>
            <person name="Karrer K.M."/>
            <person name="Sun L."/>
            <person name="Manning G."/>
            <person name="Elde N.C."/>
            <person name="Turkewitz A.P."/>
            <person name="Asai D.J."/>
            <person name="Wilkes D.E."/>
            <person name="Wang Y."/>
            <person name="Cai H."/>
            <person name="Collins K."/>
            <person name="Stewart B.A."/>
            <person name="Lee S.R."/>
            <person name="Wilamowska K."/>
            <person name="Weinberg Z."/>
            <person name="Ruzzo W.L."/>
            <person name="Wloga D."/>
            <person name="Gaertig J."/>
            <person name="Frankel J."/>
            <person name="Tsao C.-C."/>
            <person name="Gorovsky M.A."/>
            <person name="Keeling P.J."/>
            <person name="Waller R.F."/>
            <person name="Patron N.J."/>
            <person name="Cherry J.M."/>
            <person name="Stover N.A."/>
            <person name="Krieger C.J."/>
            <person name="del Toro C."/>
            <person name="Ryder H.F."/>
            <person name="Williamson S.C."/>
            <person name="Barbeau R.A."/>
            <person name="Hamilton E.P."/>
            <person name="Orias E."/>
        </authorList>
    </citation>
    <scope>NUCLEOTIDE SEQUENCE [LARGE SCALE GENOMIC DNA]</scope>
    <source>
        <strain evidence="3">SB210</strain>
    </source>
</reference>
<protein>
    <submittedName>
        <fullName evidence="2">Uncharacterized protein</fullName>
    </submittedName>
</protein>
<organism evidence="2 3">
    <name type="scientific">Tetrahymena thermophila (strain SB210)</name>
    <dbReference type="NCBI Taxonomy" id="312017"/>
    <lineage>
        <taxon>Eukaryota</taxon>
        <taxon>Sar</taxon>
        <taxon>Alveolata</taxon>
        <taxon>Ciliophora</taxon>
        <taxon>Intramacronucleata</taxon>
        <taxon>Oligohymenophorea</taxon>
        <taxon>Hymenostomatida</taxon>
        <taxon>Tetrahymenina</taxon>
        <taxon>Tetrahymenidae</taxon>
        <taxon>Tetrahymena</taxon>
    </lineage>
</organism>
<dbReference type="GeneID" id="7838326"/>
<feature type="region of interest" description="Disordered" evidence="1">
    <location>
        <begin position="587"/>
        <end position="616"/>
    </location>
</feature>
<gene>
    <name evidence="2" type="ORF">TTHERM_00318630</name>
</gene>
<dbReference type="EMBL" id="GG662605">
    <property type="protein sequence ID" value="EAS01200.2"/>
    <property type="molecule type" value="Genomic_DNA"/>
</dbReference>
<feature type="compositionally biased region" description="Polar residues" evidence="1">
    <location>
        <begin position="599"/>
        <end position="611"/>
    </location>
</feature>
<proteinExistence type="predicted"/>